<dbReference type="AlphaFoldDB" id="A0A1T4MFK0"/>
<organism evidence="2 3">
    <name type="scientific">Trichlorobacter thiogenes</name>
    <dbReference type="NCBI Taxonomy" id="115783"/>
    <lineage>
        <taxon>Bacteria</taxon>
        <taxon>Pseudomonadati</taxon>
        <taxon>Thermodesulfobacteriota</taxon>
        <taxon>Desulfuromonadia</taxon>
        <taxon>Geobacterales</taxon>
        <taxon>Geobacteraceae</taxon>
        <taxon>Trichlorobacter</taxon>
    </lineage>
</organism>
<dbReference type="Gene3D" id="1.25.40.10">
    <property type="entry name" value="Tetratricopeptide repeat domain"/>
    <property type="match status" value="1"/>
</dbReference>
<name>A0A1T4MFK0_9BACT</name>
<dbReference type="OrthoDB" id="9800780at2"/>
<dbReference type="SUPFAM" id="SSF54106">
    <property type="entry name" value="LysM domain"/>
    <property type="match status" value="1"/>
</dbReference>
<dbReference type="Pfam" id="PF01476">
    <property type="entry name" value="LysM"/>
    <property type="match status" value="1"/>
</dbReference>
<dbReference type="PROSITE" id="PS51782">
    <property type="entry name" value="LYSM"/>
    <property type="match status" value="1"/>
</dbReference>
<dbReference type="InterPro" id="IPR011990">
    <property type="entry name" value="TPR-like_helical_dom_sf"/>
</dbReference>
<sequence length="195" mass="21785">MHLPGVKIPLLMALLLCGATASWGADYLYLPQPFNGEAGEGVLVREVTVKKGDNLSRISKRYSGRDYYYPQILLFNDIKRPHWIQIGQVLRVPLSRKAAAKLGQQAVEEKKPEQKSLTHELTVDVPKKRSEKQRPSAGAKGEYNAYNRGLEAYKKGDCETAIAQFDQFISSYPSSALLPEATLNRAECYLKLSAK</sequence>
<gene>
    <name evidence="2" type="ORF">SAMN02745119_01273</name>
</gene>
<proteinExistence type="predicted"/>
<evidence type="ECO:0000259" key="1">
    <source>
        <dbReference type="PROSITE" id="PS51782"/>
    </source>
</evidence>
<dbReference type="Proteomes" id="UP000190102">
    <property type="component" value="Unassembled WGS sequence"/>
</dbReference>
<dbReference type="SMART" id="SM00257">
    <property type="entry name" value="LysM"/>
    <property type="match status" value="1"/>
</dbReference>
<evidence type="ECO:0000313" key="3">
    <source>
        <dbReference type="Proteomes" id="UP000190102"/>
    </source>
</evidence>
<keyword evidence="3" id="KW-1185">Reference proteome</keyword>
<accession>A0A1T4MFK0</accession>
<feature type="domain" description="LysM" evidence="1">
    <location>
        <begin position="45"/>
        <end position="92"/>
    </location>
</feature>
<protein>
    <submittedName>
        <fullName evidence="2">TPR repeat-containing protein</fullName>
    </submittedName>
</protein>
<dbReference type="SUPFAM" id="SSF48452">
    <property type="entry name" value="TPR-like"/>
    <property type="match status" value="1"/>
</dbReference>
<dbReference type="InterPro" id="IPR018392">
    <property type="entry name" value="LysM"/>
</dbReference>
<evidence type="ECO:0000313" key="2">
    <source>
        <dbReference type="EMBL" id="SJZ65722.1"/>
    </source>
</evidence>
<dbReference type="EMBL" id="FUWR01000005">
    <property type="protein sequence ID" value="SJZ65722.1"/>
    <property type="molecule type" value="Genomic_DNA"/>
</dbReference>
<reference evidence="3" key="1">
    <citation type="submission" date="2017-02" db="EMBL/GenBank/DDBJ databases">
        <authorList>
            <person name="Varghese N."/>
            <person name="Submissions S."/>
        </authorList>
    </citation>
    <scope>NUCLEOTIDE SEQUENCE [LARGE SCALE GENOMIC DNA]</scope>
    <source>
        <strain evidence="3">ATCC BAA-34</strain>
    </source>
</reference>
<dbReference type="InterPro" id="IPR036779">
    <property type="entry name" value="LysM_dom_sf"/>
</dbReference>
<dbReference type="STRING" id="115783.SAMN02745119_01273"/>
<dbReference type="Gene3D" id="3.10.350.10">
    <property type="entry name" value="LysM domain"/>
    <property type="match status" value="1"/>
</dbReference>
<dbReference type="CDD" id="cd00118">
    <property type="entry name" value="LysM"/>
    <property type="match status" value="1"/>
</dbReference>